<evidence type="ECO:0000256" key="1">
    <source>
        <dbReference type="SAM" id="MobiDB-lite"/>
    </source>
</evidence>
<evidence type="ECO:0000313" key="2">
    <source>
        <dbReference type="EMBL" id="GAA0934164.1"/>
    </source>
</evidence>
<feature type="compositionally biased region" description="Polar residues" evidence="1">
    <location>
        <begin position="1"/>
        <end position="11"/>
    </location>
</feature>
<feature type="region of interest" description="Disordered" evidence="1">
    <location>
        <begin position="1"/>
        <end position="40"/>
    </location>
</feature>
<accession>A0ABN1PWB1</accession>
<name>A0ABN1PWB1_9ACTN</name>
<organism evidence="2 3">
    <name type="scientific">Streptomyces thermoalcalitolerans</name>
    <dbReference type="NCBI Taxonomy" id="65605"/>
    <lineage>
        <taxon>Bacteria</taxon>
        <taxon>Bacillati</taxon>
        <taxon>Actinomycetota</taxon>
        <taxon>Actinomycetes</taxon>
        <taxon>Kitasatosporales</taxon>
        <taxon>Streptomycetaceae</taxon>
        <taxon>Streptomyces</taxon>
    </lineage>
</organism>
<protein>
    <submittedName>
        <fullName evidence="2">Uncharacterized protein</fullName>
    </submittedName>
</protein>
<sequence>MTVNTDTSSSIEDYESDENKACEERREPKPKYVRADGIDGPRWHSVADVDQEPAVDVIVCDCGDRIRYAEAEEIVLEDDEQPHFSGNTICYACVRDHDRRGSR</sequence>
<keyword evidence="3" id="KW-1185">Reference proteome</keyword>
<proteinExistence type="predicted"/>
<feature type="compositionally biased region" description="Basic and acidic residues" evidence="1">
    <location>
        <begin position="17"/>
        <end position="40"/>
    </location>
</feature>
<gene>
    <name evidence="2" type="ORF">GCM10009549_58120</name>
</gene>
<dbReference type="Proteomes" id="UP001501005">
    <property type="component" value="Unassembled WGS sequence"/>
</dbReference>
<reference evidence="2 3" key="1">
    <citation type="journal article" date="2019" name="Int. J. Syst. Evol. Microbiol.">
        <title>The Global Catalogue of Microorganisms (GCM) 10K type strain sequencing project: providing services to taxonomists for standard genome sequencing and annotation.</title>
        <authorList>
            <consortium name="The Broad Institute Genomics Platform"/>
            <consortium name="The Broad Institute Genome Sequencing Center for Infectious Disease"/>
            <person name="Wu L."/>
            <person name="Ma J."/>
        </authorList>
    </citation>
    <scope>NUCLEOTIDE SEQUENCE [LARGE SCALE GENOMIC DNA]</scope>
    <source>
        <strain evidence="2 3">JCM 10673</strain>
    </source>
</reference>
<dbReference type="RefSeq" id="WP_344055318.1">
    <property type="nucleotide sequence ID" value="NZ_BAAAHG010000131.1"/>
</dbReference>
<comment type="caution">
    <text evidence="2">The sequence shown here is derived from an EMBL/GenBank/DDBJ whole genome shotgun (WGS) entry which is preliminary data.</text>
</comment>
<evidence type="ECO:0000313" key="3">
    <source>
        <dbReference type="Proteomes" id="UP001501005"/>
    </source>
</evidence>
<dbReference type="EMBL" id="BAAAHG010000131">
    <property type="protein sequence ID" value="GAA0934164.1"/>
    <property type="molecule type" value="Genomic_DNA"/>
</dbReference>